<sequence length="480" mass="55280">MTLLKPYSIAPYYDEMFRPDGSLMNHYVHFHNTLNVFSTNDLKEKHELAQQSFLRQGITFTVYQDDTGTERTMPFDFIPIIIPPKEWSRIEKGMIQRTTALNLFLEDIYHQQNILHDGIIPKELVYQNPHYYDLLRDLPFPIKNHIFLAGIDLIRDENGQYCVLEDNLRNPSGLSYVYQNRFVMRQVYPEFFQSHSLHTLENQLLYLREAIMDYKPRNHSGTKTNSVLLTPGIYNSAYYDHVFLAQKMGIELVEGSDLLVKNELVYMETIYGLEKVDIIYRRIDDDYLDPLTFNKDSLLGVSGLFDAFRAGNVSILNAIGNGVADDKAMYAYVPDMIRYYLNEDPIIPNVTTYFLSDKKQRDWVLERLEQLVIKNVGASGGYDMLIGPHATKSDIQLFREKILAKPHQYIAQPTIKLSRAPSYQNDQFYPCHIDLRVFVMSGESTHVIPGGLSRVALKKGSLVVNSSQGGGGKDTWVLKK</sequence>
<evidence type="ECO:0000313" key="2">
    <source>
        <dbReference type="EMBL" id="MDQ0207768.1"/>
    </source>
</evidence>
<dbReference type="PIRSF" id="PIRSF005522">
    <property type="entry name" value="UCP005522"/>
    <property type="match status" value="1"/>
</dbReference>
<organism evidence="2 3">
    <name type="scientific">Alkalicoccobacillus murimartini</name>
    <dbReference type="NCBI Taxonomy" id="171685"/>
    <lineage>
        <taxon>Bacteria</taxon>
        <taxon>Bacillati</taxon>
        <taxon>Bacillota</taxon>
        <taxon>Bacilli</taxon>
        <taxon>Bacillales</taxon>
        <taxon>Bacillaceae</taxon>
        <taxon>Alkalicoccobacillus</taxon>
    </lineage>
</organism>
<evidence type="ECO:0000313" key="3">
    <source>
        <dbReference type="Proteomes" id="UP001225034"/>
    </source>
</evidence>
<gene>
    <name evidence="2" type="ORF">J2S05_002569</name>
</gene>
<dbReference type="PANTHER" id="PTHR34595:SF7">
    <property type="entry name" value="SLL1039 PROTEIN"/>
    <property type="match status" value="1"/>
</dbReference>
<dbReference type="InterPro" id="IPR016450">
    <property type="entry name" value="UCP005522"/>
</dbReference>
<proteinExistence type="predicted"/>
<dbReference type="SUPFAM" id="SSF56059">
    <property type="entry name" value="Glutathione synthetase ATP-binding domain-like"/>
    <property type="match status" value="1"/>
</dbReference>
<dbReference type="InterPro" id="IPR051680">
    <property type="entry name" value="ATP-dep_Glu-Cys_Ligase-2"/>
</dbReference>
<protein>
    <submittedName>
        <fullName evidence="2">Circularly permuted ATP-grasp superfamily protein</fullName>
    </submittedName>
</protein>
<feature type="domain" description="Circularly permuted ATP-grasp type 2" evidence="1">
    <location>
        <begin position="79"/>
        <end position="456"/>
    </location>
</feature>
<dbReference type="InterPro" id="IPR025841">
    <property type="entry name" value="CP_ATPgrasp_2"/>
</dbReference>
<reference evidence="2 3" key="1">
    <citation type="submission" date="2023-07" db="EMBL/GenBank/DDBJ databases">
        <title>Genomic Encyclopedia of Type Strains, Phase IV (KMG-IV): sequencing the most valuable type-strain genomes for metagenomic binning, comparative biology and taxonomic classification.</title>
        <authorList>
            <person name="Goeker M."/>
        </authorList>
    </citation>
    <scope>NUCLEOTIDE SEQUENCE [LARGE SCALE GENOMIC DNA]</scope>
    <source>
        <strain evidence="2 3">DSM 19154</strain>
    </source>
</reference>
<dbReference type="Proteomes" id="UP001225034">
    <property type="component" value="Unassembled WGS sequence"/>
</dbReference>
<comment type="caution">
    <text evidence="2">The sequence shown here is derived from an EMBL/GenBank/DDBJ whole genome shotgun (WGS) entry which is preliminary data.</text>
</comment>
<dbReference type="EMBL" id="JAUSUA010000003">
    <property type="protein sequence ID" value="MDQ0207768.1"/>
    <property type="molecule type" value="Genomic_DNA"/>
</dbReference>
<accession>A0ABT9YIS3</accession>
<dbReference type="PANTHER" id="PTHR34595">
    <property type="entry name" value="BLR5612 PROTEIN"/>
    <property type="match status" value="1"/>
</dbReference>
<dbReference type="Gene3D" id="3.40.50.11290">
    <property type="match status" value="1"/>
</dbReference>
<evidence type="ECO:0000259" key="1">
    <source>
        <dbReference type="Pfam" id="PF14403"/>
    </source>
</evidence>
<name>A0ABT9YIS3_9BACI</name>
<dbReference type="Pfam" id="PF14403">
    <property type="entry name" value="CP_ATPgrasp_2"/>
    <property type="match status" value="1"/>
</dbReference>
<dbReference type="Gene3D" id="3.30.1490.270">
    <property type="match status" value="1"/>
</dbReference>
<keyword evidence="3" id="KW-1185">Reference proteome</keyword>